<proteinExistence type="predicted"/>
<comment type="caution">
    <text evidence="3">The sequence shown here is derived from an EMBL/GenBank/DDBJ whole genome shotgun (WGS) entry which is preliminary data.</text>
</comment>
<dbReference type="InterPro" id="IPR008930">
    <property type="entry name" value="Terpenoid_cyclase/PrenylTrfase"/>
</dbReference>
<feature type="domain" description="Squalene cyclase C-terminal" evidence="2">
    <location>
        <begin position="66"/>
        <end position="152"/>
    </location>
</feature>
<keyword evidence="1" id="KW-0677">Repeat</keyword>
<dbReference type="Pfam" id="PF13243">
    <property type="entry name" value="SQHop_cyclase_C"/>
    <property type="match status" value="1"/>
</dbReference>
<sequence>MPSELVGEAMEPARLYDSVNFILSLQLLNPTEFFADVVIEHEYVECTGSSVQALVQFKKLYPGHRTTEINNFIHNAVKYFEDVQKPDGSWYDCWGVRFTYTSWFALGGLAAAGKSDSNTATVRKGVEFLLRTQRSDGGWGESYRSGTHHKNVQQITGAFLKTPNVMSRHIIMPLREAHVYKDASAWENALET</sequence>
<reference evidence="3 4" key="1">
    <citation type="journal article" date="2021" name="BMC Genomics">
        <title>Datura genome reveals duplications of psychoactive alkaloid biosynthetic genes and high mutation rate following tissue culture.</title>
        <authorList>
            <person name="Rajewski A."/>
            <person name="Carter-House D."/>
            <person name="Stajich J."/>
            <person name="Litt A."/>
        </authorList>
    </citation>
    <scope>NUCLEOTIDE SEQUENCE [LARGE SCALE GENOMIC DNA]</scope>
    <source>
        <strain evidence="3">AR-01</strain>
    </source>
</reference>
<dbReference type="InterPro" id="IPR018333">
    <property type="entry name" value="Squalene_cyclase"/>
</dbReference>
<gene>
    <name evidence="3" type="primary">TTS1_1</name>
    <name evidence="3" type="ORF">HAX54_013281</name>
</gene>
<dbReference type="EMBL" id="JACEIK010001796">
    <property type="protein sequence ID" value="MCD7472252.1"/>
    <property type="molecule type" value="Genomic_DNA"/>
</dbReference>
<accession>A0ABS8TL62</accession>
<protein>
    <submittedName>
        <fullName evidence="3">Tetra-spanning protein 1</fullName>
    </submittedName>
</protein>
<evidence type="ECO:0000259" key="2">
    <source>
        <dbReference type="Pfam" id="PF13243"/>
    </source>
</evidence>
<organism evidence="3 4">
    <name type="scientific">Datura stramonium</name>
    <name type="common">Jimsonweed</name>
    <name type="synonym">Common thornapple</name>
    <dbReference type="NCBI Taxonomy" id="4076"/>
    <lineage>
        <taxon>Eukaryota</taxon>
        <taxon>Viridiplantae</taxon>
        <taxon>Streptophyta</taxon>
        <taxon>Embryophyta</taxon>
        <taxon>Tracheophyta</taxon>
        <taxon>Spermatophyta</taxon>
        <taxon>Magnoliopsida</taxon>
        <taxon>eudicotyledons</taxon>
        <taxon>Gunneridae</taxon>
        <taxon>Pentapetalae</taxon>
        <taxon>asterids</taxon>
        <taxon>lamiids</taxon>
        <taxon>Solanales</taxon>
        <taxon>Solanaceae</taxon>
        <taxon>Solanoideae</taxon>
        <taxon>Datureae</taxon>
        <taxon>Datura</taxon>
    </lineage>
</organism>
<evidence type="ECO:0000313" key="3">
    <source>
        <dbReference type="EMBL" id="MCD7472252.1"/>
    </source>
</evidence>
<dbReference type="PANTHER" id="PTHR11764">
    <property type="entry name" value="TERPENE CYCLASE/MUTASE FAMILY MEMBER"/>
    <property type="match status" value="1"/>
</dbReference>
<keyword evidence="4" id="KW-1185">Reference proteome</keyword>
<dbReference type="InterPro" id="IPR032696">
    <property type="entry name" value="SQ_cyclase_C"/>
</dbReference>
<dbReference type="Gene3D" id="1.50.10.20">
    <property type="match status" value="1"/>
</dbReference>
<dbReference type="SUPFAM" id="SSF48239">
    <property type="entry name" value="Terpenoid cyclases/Protein prenyltransferases"/>
    <property type="match status" value="1"/>
</dbReference>
<evidence type="ECO:0000256" key="1">
    <source>
        <dbReference type="ARBA" id="ARBA00022737"/>
    </source>
</evidence>
<name>A0ABS8TL62_DATST</name>
<evidence type="ECO:0000313" key="4">
    <source>
        <dbReference type="Proteomes" id="UP000823775"/>
    </source>
</evidence>
<dbReference type="PANTHER" id="PTHR11764:SF77">
    <property type="entry name" value="CYCLOARTENOL SYNTHASE"/>
    <property type="match status" value="1"/>
</dbReference>
<dbReference type="Proteomes" id="UP000823775">
    <property type="component" value="Unassembled WGS sequence"/>
</dbReference>